<proteinExistence type="predicted"/>
<feature type="region of interest" description="Disordered" evidence="1">
    <location>
        <begin position="384"/>
        <end position="403"/>
    </location>
</feature>
<protein>
    <submittedName>
        <fullName evidence="3">Uncharacterized protein</fullName>
    </submittedName>
</protein>
<dbReference type="Proteomes" id="UP000294721">
    <property type="component" value="Unassembled WGS sequence"/>
</dbReference>
<accession>A0ABY2BWW9</accession>
<organism evidence="3 4">
    <name type="scientific">Uruburuella suis</name>
    <dbReference type="NCBI Taxonomy" id="252130"/>
    <lineage>
        <taxon>Bacteria</taxon>
        <taxon>Pseudomonadati</taxon>
        <taxon>Pseudomonadota</taxon>
        <taxon>Betaproteobacteria</taxon>
        <taxon>Neisseriales</taxon>
        <taxon>Neisseriaceae</taxon>
        <taxon>Uruburuella</taxon>
    </lineage>
</organism>
<feature type="transmembrane region" description="Helical" evidence="2">
    <location>
        <begin position="165"/>
        <end position="184"/>
    </location>
</feature>
<keyword evidence="2" id="KW-1133">Transmembrane helix</keyword>
<name>A0ABY2BWW9_9NEIS</name>
<dbReference type="InterPro" id="IPR038283">
    <property type="entry name" value="Channel_colicin_C_sf"/>
</dbReference>
<evidence type="ECO:0000313" key="3">
    <source>
        <dbReference type="EMBL" id="TCO97430.1"/>
    </source>
</evidence>
<evidence type="ECO:0000256" key="1">
    <source>
        <dbReference type="SAM" id="MobiDB-lite"/>
    </source>
</evidence>
<evidence type="ECO:0000256" key="2">
    <source>
        <dbReference type="SAM" id="Phobius"/>
    </source>
</evidence>
<gene>
    <name evidence="3" type="ORF">EV680_1545</name>
</gene>
<sequence>MGDAATYADAALANPHQSFLAETEKLKNSASLKHDLASGFSRRIMEFEEGGMLDERKAYYANNREALNEAVEKIRTDAAETTQKYGEMSGKLHLLNGITKITGGISNAADAYELGSRINTASQTDNWDPVAGQIAKIVAAAVSVVGSAAVARGMGLMLLGMGAPAGFVAAATIVGGVVLTYFALEGVEALEKKISMGEFRSDGGINEYEYSDLVLFGNSLSGRLESTRLAAENVSIIGNHHFKDLEINSESATFIGDVRTEEALIINSNEISIISNEPHFENPIETPLAEGADPAAAEALVAAENPSAEPPAQAESAVEAAGLWPAGGSRLVAFEPYLFLPNAEAALPGAEPLVPIPENSHPAEEAAKETNLPSELLDDEWTFLPSGEVPAPAAQSPASAQPPVYPEVIQPAISLPEPQENHLI</sequence>
<dbReference type="EMBL" id="SLXE01000054">
    <property type="protein sequence ID" value="TCO97430.1"/>
    <property type="molecule type" value="Genomic_DNA"/>
</dbReference>
<feature type="compositionally biased region" description="Low complexity" evidence="1">
    <location>
        <begin position="390"/>
        <end position="402"/>
    </location>
</feature>
<evidence type="ECO:0000313" key="4">
    <source>
        <dbReference type="Proteomes" id="UP000294721"/>
    </source>
</evidence>
<comment type="caution">
    <text evidence="3">The sequence shown here is derived from an EMBL/GenBank/DDBJ whole genome shotgun (WGS) entry which is preliminary data.</text>
</comment>
<keyword evidence="2" id="KW-0472">Membrane</keyword>
<keyword evidence="4" id="KW-1185">Reference proteome</keyword>
<reference evidence="3 4" key="1">
    <citation type="submission" date="2019-03" db="EMBL/GenBank/DDBJ databases">
        <title>Genomic Encyclopedia of Type Strains, Phase IV (KMG-IV): sequencing the most valuable type-strain genomes for metagenomic binning, comparative biology and taxonomic classification.</title>
        <authorList>
            <person name="Goeker M."/>
        </authorList>
    </citation>
    <scope>NUCLEOTIDE SEQUENCE [LARGE SCALE GENOMIC DNA]</scope>
    <source>
        <strain evidence="3 4">DSM 17474</strain>
    </source>
</reference>
<dbReference type="Gene3D" id="1.10.490.30">
    <property type="entry name" value="Colicin"/>
    <property type="match status" value="1"/>
</dbReference>
<dbReference type="SUPFAM" id="SSF56837">
    <property type="entry name" value="Colicin"/>
    <property type="match status" value="1"/>
</dbReference>
<keyword evidence="2" id="KW-0812">Transmembrane</keyword>